<name>A0A2K3KSM7_TRIPR</name>
<dbReference type="Proteomes" id="UP000236291">
    <property type="component" value="Unassembled WGS sequence"/>
</dbReference>
<reference evidence="1 2" key="1">
    <citation type="journal article" date="2014" name="Am. J. Bot.">
        <title>Genome assembly and annotation for red clover (Trifolium pratense; Fabaceae).</title>
        <authorList>
            <person name="Istvanek J."/>
            <person name="Jaros M."/>
            <person name="Krenek A."/>
            <person name="Repkova J."/>
        </authorList>
    </citation>
    <scope>NUCLEOTIDE SEQUENCE [LARGE SCALE GENOMIC DNA]</scope>
    <source>
        <strain evidence="2">cv. Tatra</strain>
        <tissue evidence="1">Young leaves</tissue>
    </source>
</reference>
<gene>
    <name evidence="1" type="ORF">L195_g056643</name>
</gene>
<organism evidence="1 2">
    <name type="scientific">Trifolium pratense</name>
    <name type="common">Red clover</name>
    <dbReference type="NCBI Taxonomy" id="57577"/>
    <lineage>
        <taxon>Eukaryota</taxon>
        <taxon>Viridiplantae</taxon>
        <taxon>Streptophyta</taxon>
        <taxon>Embryophyta</taxon>
        <taxon>Tracheophyta</taxon>
        <taxon>Spermatophyta</taxon>
        <taxon>Magnoliopsida</taxon>
        <taxon>eudicotyledons</taxon>
        <taxon>Gunneridae</taxon>
        <taxon>Pentapetalae</taxon>
        <taxon>rosids</taxon>
        <taxon>fabids</taxon>
        <taxon>Fabales</taxon>
        <taxon>Fabaceae</taxon>
        <taxon>Papilionoideae</taxon>
        <taxon>50 kb inversion clade</taxon>
        <taxon>NPAAA clade</taxon>
        <taxon>Hologalegina</taxon>
        <taxon>IRL clade</taxon>
        <taxon>Trifolieae</taxon>
        <taxon>Trifolium</taxon>
    </lineage>
</organism>
<reference evidence="1 2" key="2">
    <citation type="journal article" date="2017" name="Front. Plant Sci.">
        <title>Gene Classification and Mining of Molecular Markers Useful in Red Clover (Trifolium pratense) Breeding.</title>
        <authorList>
            <person name="Istvanek J."/>
            <person name="Dluhosova J."/>
            <person name="Dluhos P."/>
            <person name="Patkova L."/>
            <person name="Nedelnik J."/>
            <person name="Repkova J."/>
        </authorList>
    </citation>
    <scope>NUCLEOTIDE SEQUENCE [LARGE SCALE GENOMIC DNA]</scope>
    <source>
        <strain evidence="2">cv. Tatra</strain>
        <tissue evidence="1">Young leaves</tissue>
    </source>
</reference>
<evidence type="ECO:0000313" key="2">
    <source>
        <dbReference type="Proteomes" id="UP000236291"/>
    </source>
</evidence>
<accession>A0A2K3KSM7</accession>
<dbReference type="AlphaFoldDB" id="A0A2K3KSM7"/>
<dbReference type="EMBL" id="ASHM01108274">
    <property type="protein sequence ID" value="PNX69297.1"/>
    <property type="molecule type" value="Genomic_DNA"/>
</dbReference>
<evidence type="ECO:0000313" key="1">
    <source>
        <dbReference type="EMBL" id="PNX69297.1"/>
    </source>
</evidence>
<proteinExistence type="predicted"/>
<comment type="caution">
    <text evidence="1">The sequence shown here is derived from an EMBL/GenBank/DDBJ whole genome shotgun (WGS) entry which is preliminary data.</text>
</comment>
<sequence>MNYLAGESEKKTMANMTGEADSRVRLCYAAALRRTDAGARCFFSTEKKAVMNTIVTVVRVHCRSGAAARVAVDCRRR</sequence>
<protein>
    <submittedName>
        <fullName evidence="1">Uncharacterized protein</fullName>
    </submittedName>
</protein>